<dbReference type="InterPro" id="IPR042089">
    <property type="entry name" value="Peptidase_M13_dom_2"/>
</dbReference>
<feature type="signal peptide" evidence="8">
    <location>
        <begin position="1"/>
        <end position="22"/>
    </location>
</feature>
<keyword evidence="5" id="KW-0378">Hydrolase</keyword>
<dbReference type="PANTHER" id="PTHR11733">
    <property type="entry name" value="ZINC METALLOPROTEASE FAMILY M13 NEPRILYSIN-RELATED"/>
    <property type="match status" value="1"/>
</dbReference>
<dbReference type="Gene3D" id="1.10.1380.10">
    <property type="entry name" value="Neutral endopeptidase , domain2"/>
    <property type="match status" value="1"/>
</dbReference>
<evidence type="ECO:0000256" key="5">
    <source>
        <dbReference type="ARBA" id="ARBA00022801"/>
    </source>
</evidence>
<dbReference type="PRINTS" id="PR00786">
    <property type="entry name" value="NEPRILYSIN"/>
</dbReference>
<reference evidence="11 12" key="2">
    <citation type="submission" date="2021-08" db="EMBL/GenBank/DDBJ databases">
        <title>Massilia sp. R798.</title>
        <authorList>
            <person name="Baek J.H."/>
            <person name="Jung H.S."/>
            <person name="Kim K.R."/>
            <person name="Jeon C.O."/>
        </authorList>
    </citation>
    <scope>NUCLEOTIDE SEQUENCE [LARGE SCALE GENOMIC DNA]</scope>
    <source>
        <strain evidence="11 12">R798</strain>
    </source>
</reference>
<evidence type="ECO:0000256" key="7">
    <source>
        <dbReference type="ARBA" id="ARBA00023049"/>
    </source>
</evidence>
<evidence type="ECO:0000256" key="3">
    <source>
        <dbReference type="ARBA" id="ARBA00022670"/>
    </source>
</evidence>
<feature type="chain" id="PRO_5047016787" evidence="8">
    <location>
        <begin position="23"/>
        <end position="672"/>
    </location>
</feature>
<feature type="domain" description="Peptidase M13 C-terminal" evidence="9">
    <location>
        <begin position="469"/>
        <end position="668"/>
    </location>
</feature>
<evidence type="ECO:0000313" key="11">
    <source>
        <dbReference type="EMBL" id="MBZ2207958.1"/>
    </source>
</evidence>
<evidence type="ECO:0000256" key="8">
    <source>
        <dbReference type="SAM" id="SignalP"/>
    </source>
</evidence>
<name>A0ABS7SP41_9BURK</name>
<feature type="domain" description="Peptidase M13 N-terminal" evidence="10">
    <location>
        <begin position="40"/>
        <end position="416"/>
    </location>
</feature>
<evidence type="ECO:0000256" key="4">
    <source>
        <dbReference type="ARBA" id="ARBA00022723"/>
    </source>
</evidence>
<keyword evidence="7" id="KW-0482">Metalloprotease</keyword>
<dbReference type="EMBL" id="JAFBIL020000004">
    <property type="protein sequence ID" value="MBZ2207958.1"/>
    <property type="molecule type" value="Genomic_DNA"/>
</dbReference>
<dbReference type="PROSITE" id="PS51885">
    <property type="entry name" value="NEPRILYSIN"/>
    <property type="match status" value="1"/>
</dbReference>
<comment type="similarity">
    <text evidence="2">Belongs to the peptidase M13 family.</text>
</comment>
<evidence type="ECO:0000256" key="2">
    <source>
        <dbReference type="ARBA" id="ARBA00007357"/>
    </source>
</evidence>
<comment type="caution">
    <text evidence="11">The sequence shown here is derived from an EMBL/GenBank/DDBJ whole genome shotgun (WGS) entry which is preliminary data.</text>
</comment>
<dbReference type="InterPro" id="IPR008753">
    <property type="entry name" value="Peptidase_M13_N"/>
</dbReference>
<keyword evidence="6" id="KW-0862">Zinc</keyword>
<dbReference type="Pfam" id="PF01431">
    <property type="entry name" value="Peptidase_M13"/>
    <property type="match status" value="1"/>
</dbReference>
<dbReference type="Gene3D" id="3.40.390.10">
    <property type="entry name" value="Collagenase (Catalytic Domain)"/>
    <property type="match status" value="1"/>
</dbReference>
<comment type="cofactor">
    <cofactor evidence="1">
        <name>Zn(2+)</name>
        <dbReference type="ChEBI" id="CHEBI:29105"/>
    </cofactor>
</comment>
<evidence type="ECO:0000313" key="12">
    <source>
        <dbReference type="Proteomes" id="UP000809349"/>
    </source>
</evidence>
<reference evidence="11 12" key="1">
    <citation type="submission" date="2021-01" db="EMBL/GenBank/DDBJ databases">
        <authorList>
            <person name="Ruan W."/>
            <person name="Khan S.A."/>
            <person name="Jeon C.O."/>
        </authorList>
    </citation>
    <scope>NUCLEOTIDE SEQUENCE [LARGE SCALE GENOMIC DNA]</scope>
    <source>
        <strain evidence="11 12">R798</strain>
    </source>
</reference>
<dbReference type="RefSeq" id="WP_223468438.1">
    <property type="nucleotide sequence ID" value="NZ_JAFBIL020000004.1"/>
</dbReference>
<keyword evidence="3" id="KW-0645">Protease</keyword>
<dbReference type="InterPro" id="IPR024079">
    <property type="entry name" value="MetalloPept_cat_dom_sf"/>
</dbReference>
<evidence type="ECO:0000259" key="10">
    <source>
        <dbReference type="Pfam" id="PF05649"/>
    </source>
</evidence>
<keyword evidence="4" id="KW-0479">Metal-binding</keyword>
<dbReference type="SUPFAM" id="SSF55486">
    <property type="entry name" value="Metalloproteases ('zincins'), catalytic domain"/>
    <property type="match status" value="1"/>
</dbReference>
<dbReference type="InterPro" id="IPR000718">
    <property type="entry name" value="Peptidase_M13"/>
</dbReference>
<accession>A0ABS7SP41</accession>
<dbReference type="Pfam" id="PF05649">
    <property type="entry name" value="Peptidase_M13_N"/>
    <property type="match status" value="1"/>
</dbReference>
<dbReference type="PANTHER" id="PTHR11733:SF167">
    <property type="entry name" value="FI17812P1-RELATED"/>
    <property type="match status" value="1"/>
</dbReference>
<evidence type="ECO:0000259" key="9">
    <source>
        <dbReference type="Pfam" id="PF01431"/>
    </source>
</evidence>
<keyword evidence="12" id="KW-1185">Reference proteome</keyword>
<evidence type="ECO:0000256" key="6">
    <source>
        <dbReference type="ARBA" id="ARBA00022833"/>
    </source>
</evidence>
<gene>
    <name evidence="11" type="ORF">I4X03_011870</name>
</gene>
<dbReference type="Proteomes" id="UP000809349">
    <property type="component" value="Unassembled WGS sequence"/>
</dbReference>
<keyword evidence="8" id="KW-0732">Signal</keyword>
<evidence type="ECO:0000256" key="1">
    <source>
        <dbReference type="ARBA" id="ARBA00001947"/>
    </source>
</evidence>
<dbReference type="CDD" id="cd08662">
    <property type="entry name" value="M13"/>
    <property type="match status" value="1"/>
</dbReference>
<proteinExistence type="inferred from homology"/>
<sequence>MNPLSITTALSLLAALAQPALATPAASVPVPPGAGAAVRPQDDLFLAANGQWLAQTAIPADKSYVLGVEVNDITDARIRAIVNGLAASRQPAGSIEQKVGAFYAAYTDTAAIERAGLAPLKAALREVDAIDSPAALATFLGRSQGVIDTPLWLRVFPDLKNPALSRAMMWQGGLGLPDREYYLAAGDARFDAALGAYRAYLETLARLSGLPNASDAAQRVIALETALAQTHAKREELMDPARMYNPMDAAALNKHAPGFAWDAYLAAASLGGATTLMVAHPASLQAAAGLLAERPLADWKLYIRMRTLDAHANVLPQAFRDARFAFRGVALGGAKAPEPRWQQGIAVLNGALGEAVGQLYVRRHFQPAHKRQVQAMVDNVMAAYRESIQQTARMTAATRGQALEKLARYRTKIGYPSVWRDYRKLEVRADDALGNKVRAARFNWQQQAAKADRAVNRDEWHFTPQTVDAMYDPMLNEIVFPAAVLQPPFFDPAADAAMNYGAIGVNIAHEITHGFDQMGSQFDGEGKLRNWWADQDRLAFDALGARLVAQFDTVEALPGKRVNGKLTLTENLADLAGVQVAYKAYIRSLGGKEAPVIDGRTGPQRFFFAVAHFRRVKMRDEMMLQTLTSDPHAPHANRANGPAANTDAFHDAFATRPGDAMYKPAAERIRAW</sequence>
<dbReference type="InterPro" id="IPR018497">
    <property type="entry name" value="Peptidase_M13_C"/>
</dbReference>
<protein>
    <submittedName>
        <fullName evidence="11">M13 family metallopeptidase</fullName>
    </submittedName>
</protein>
<organism evidence="11 12">
    <name type="scientific">Massilia soli</name>
    <dbReference type="NCBI Taxonomy" id="2792854"/>
    <lineage>
        <taxon>Bacteria</taxon>
        <taxon>Pseudomonadati</taxon>
        <taxon>Pseudomonadota</taxon>
        <taxon>Betaproteobacteria</taxon>
        <taxon>Burkholderiales</taxon>
        <taxon>Oxalobacteraceae</taxon>
        <taxon>Telluria group</taxon>
        <taxon>Massilia</taxon>
    </lineage>
</organism>